<dbReference type="Proteomes" id="UP001207408">
    <property type="component" value="Unassembled WGS sequence"/>
</dbReference>
<evidence type="ECO:0000313" key="4">
    <source>
        <dbReference type="Proteomes" id="UP001207408"/>
    </source>
</evidence>
<accession>A0AAE3ME11</accession>
<evidence type="ECO:0000313" key="3">
    <source>
        <dbReference type="EMBL" id="MCW3805875.1"/>
    </source>
</evidence>
<proteinExistence type="predicted"/>
<dbReference type="Pfam" id="PF04986">
    <property type="entry name" value="Y2_Tnp"/>
    <property type="match status" value="1"/>
</dbReference>
<sequence>MNKLSHPEPKKYRLADYFDQWWDIYKQNPKEYITPEQYKAVNALRLCRTEALGVDHYVCKECGEITQVYHSCKNRFCPTCSWQDTLQWADRIKSQMLNLSHRHVVMTLPHGLNSLIKGNRKPLLDLLLRSASATLKDWMLHKYKLQPGIISVLHTFGETKEYHCHVHMIVSWGGIERETGLLKEIKGDYVNYKFLKQKFQVIFEDGLINLFDKGFLVHDFENRQKFLRFINNINAKRWILHLEPSMQIPAQVIRYIGRYSKRACISEYKITSIEGRSISFRYKDNKHKDINGKAIERELELDYEDFFSRLLQHVPLKYFRIVRYYGLYSNKGRIPEEYYYKGEKEEETEQKKEDKEEKEEDCLICPHCNIRKEYLYTSIKQMYKGEQNIFRRRNLIKNEFIDNNAA</sequence>
<dbReference type="InterPro" id="IPR007069">
    <property type="entry name" value="Transposase_32"/>
</dbReference>
<feature type="domain" description="Transposase zinc-binding" evidence="2">
    <location>
        <begin position="18"/>
        <end position="108"/>
    </location>
</feature>
<dbReference type="GO" id="GO:0006313">
    <property type="term" value="P:DNA transposition"/>
    <property type="evidence" value="ECO:0007669"/>
    <property type="project" value="InterPro"/>
</dbReference>
<dbReference type="EMBL" id="JAPDPI010000017">
    <property type="protein sequence ID" value="MCW3805875.1"/>
    <property type="molecule type" value="Genomic_DNA"/>
</dbReference>
<reference evidence="3" key="1">
    <citation type="submission" date="2022-10" db="EMBL/GenBank/DDBJ databases">
        <authorList>
            <person name="Yu W.X."/>
        </authorList>
    </citation>
    <scope>NUCLEOTIDE SEQUENCE</scope>
    <source>
        <strain evidence="3">D04</strain>
    </source>
</reference>
<gene>
    <name evidence="3" type="ORF">OM074_09560</name>
</gene>
<keyword evidence="4" id="KW-1185">Reference proteome</keyword>
<dbReference type="AlphaFoldDB" id="A0AAE3ME11"/>
<evidence type="ECO:0000259" key="2">
    <source>
        <dbReference type="Pfam" id="PF14319"/>
    </source>
</evidence>
<dbReference type="PANTHER" id="PTHR37023:SF1">
    <property type="entry name" value="ISSOD25 TRANSPOSASE TNPA_ISSOD25"/>
    <property type="match status" value="1"/>
</dbReference>
<dbReference type="InterPro" id="IPR026889">
    <property type="entry name" value="Zn_Tnp"/>
</dbReference>
<dbReference type="RefSeq" id="WP_301199240.1">
    <property type="nucleotide sequence ID" value="NZ_JAPDPI010000017.1"/>
</dbReference>
<dbReference type="Pfam" id="PF14319">
    <property type="entry name" value="Zn_Tnp_IS91"/>
    <property type="match status" value="1"/>
</dbReference>
<dbReference type="PANTHER" id="PTHR37023">
    <property type="entry name" value="TRANSPOSASE"/>
    <property type="match status" value="1"/>
</dbReference>
<dbReference type="GO" id="GO:0004803">
    <property type="term" value="F:transposase activity"/>
    <property type="evidence" value="ECO:0007669"/>
    <property type="project" value="InterPro"/>
</dbReference>
<name>A0AAE3ME11_9BACT</name>
<organism evidence="3 4">
    <name type="scientific">Plebeiibacterium marinum</name>
    <dbReference type="NCBI Taxonomy" id="2992111"/>
    <lineage>
        <taxon>Bacteria</taxon>
        <taxon>Pseudomonadati</taxon>
        <taxon>Bacteroidota</taxon>
        <taxon>Bacteroidia</taxon>
        <taxon>Marinilabiliales</taxon>
        <taxon>Marinilabiliaceae</taxon>
        <taxon>Plebeiibacterium</taxon>
    </lineage>
</organism>
<evidence type="ECO:0000259" key="1">
    <source>
        <dbReference type="Pfam" id="PF04986"/>
    </source>
</evidence>
<comment type="caution">
    <text evidence="3">The sequence shown here is derived from an EMBL/GenBank/DDBJ whole genome shotgun (WGS) entry which is preliminary data.</text>
</comment>
<feature type="domain" description="Transposase IS801/IS1294" evidence="1">
    <location>
        <begin position="148"/>
        <end position="330"/>
    </location>
</feature>
<protein>
    <submittedName>
        <fullName evidence="3">Transposase</fullName>
    </submittedName>
</protein>
<dbReference type="GO" id="GO:0003677">
    <property type="term" value="F:DNA binding"/>
    <property type="evidence" value="ECO:0007669"/>
    <property type="project" value="InterPro"/>
</dbReference>